<dbReference type="InterPro" id="IPR057517">
    <property type="entry name" value="SsdA-like_C"/>
</dbReference>
<reference evidence="2" key="2">
    <citation type="submission" date="2015-06" db="UniProtKB">
        <authorList>
            <consortium name="EnsemblProtists"/>
        </authorList>
    </citation>
    <scope>IDENTIFICATION</scope>
    <source>
        <strain evidence="2">Pr102</strain>
    </source>
</reference>
<feature type="domain" description="Single-strand DNA deaminase toxin A-like C-terminal" evidence="1">
    <location>
        <begin position="99"/>
        <end position="164"/>
    </location>
</feature>
<name>H3GVI6_PHYRM</name>
<dbReference type="VEuPathDB" id="FungiDB:KRP23_6058"/>
<proteinExistence type="predicted"/>
<sequence>MTTPPAETAASSPRYFSFKDFLPEEEATAFFELPHAEQVVKVTQYLDFLGQQPNAAQFTTSSKAAISFATLRDCADDVVDDDNSANDENVLKKLLEGRTRSGFGAFGTEQGFLPQKRLSLAVAHIVEQIAHTYIVERNKRGDVKPPVLNSRSFFFYWCHAEKQKLMDIREKLAAEELSPRRRQLYWQHIVIVVDRAMCDDCIRFAECFARFEETCICMQDPVVLRVFPPSSTQQVRCILVSDLEGSAPTSPSSQSNETSH</sequence>
<evidence type="ECO:0000313" key="2">
    <source>
        <dbReference type="EnsemblProtists" id="Phyra81366"/>
    </source>
</evidence>
<dbReference type="EMBL" id="DS566056">
    <property type="status" value="NOT_ANNOTATED_CDS"/>
    <property type="molecule type" value="Genomic_DNA"/>
</dbReference>
<dbReference type="InParanoid" id="H3GVI6"/>
<keyword evidence="3" id="KW-1185">Reference proteome</keyword>
<protein>
    <recommendedName>
        <fullName evidence="1">Single-strand DNA deaminase toxin A-like C-terminal domain-containing protein</fullName>
    </recommendedName>
</protein>
<organism evidence="2 3">
    <name type="scientific">Phytophthora ramorum</name>
    <name type="common">Sudden oak death agent</name>
    <dbReference type="NCBI Taxonomy" id="164328"/>
    <lineage>
        <taxon>Eukaryota</taxon>
        <taxon>Sar</taxon>
        <taxon>Stramenopiles</taxon>
        <taxon>Oomycota</taxon>
        <taxon>Peronosporomycetes</taxon>
        <taxon>Peronosporales</taxon>
        <taxon>Peronosporaceae</taxon>
        <taxon>Phytophthora</taxon>
    </lineage>
</organism>
<evidence type="ECO:0000313" key="3">
    <source>
        <dbReference type="Proteomes" id="UP000005238"/>
    </source>
</evidence>
<dbReference type="eggNOG" id="ENOG502S0AK">
    <property type="taxonomic scope" value="Eukaryota"/>
</dbReference>
<dbReference type="EnsemblProtists" id="Phyra81366">
    <property type="protein sequence ID" value="Phyra81366"/>
    <property type="gene ID" value="Phyra81366"/>
</dbReference>
<dbReference type="AlphaFoldDB" id="H3GVI6"/>
<dbReference type="HOGENOM" id="CLU_1003250_0_0_1"/>
<dbReference type="VEuPathDB" id="FungiDB:KRP22_5435"/>
<dbReference type="OMA" id="YWCHAEK"/>
<dbReference type="Pfam" id="PF24120">
    <property type="entry name" value="SsdA_C"/>
    <property type="match status" value="1"/>
</dbReference>
<dbReference type="Proteomes" id="UP000005238">
    <property type="component" value="Unassembled WGS sequence"/>
</dbReference>
<accession>H3GVI6</accession>
<evidence type="ECO:0000259" key="1">
    <source>
        <dbReference type="Pfam" id="PF24120"/>
    </source>
</evidence>
<reference evidence="3" key="1">
    <citation type="journal article" date="2006" name="Science">
        <title>Phytophthora genome sequences uncover evolutionary origins and mechanisms of pathogenesis.</title>
        <authorList>
            <person name="Tyler B.M."/>
            <person name="Tripathy S."/>
            <person name="Zhang X."/>
            <person name="Dehal P."/>
            <person name="Jiang R.H."/>
            <person name="Aerts A."/>
            <person name="Arredondo F.D."/>
            <person name="Baxter L."/>
            <person name="Bensasson D."/>
            <person name="Beynon J.L."/>
            <person name="Chapman J."/>
            <person name="Damasceno C.M."/>
            <person name="Dorrance A.E."/>
            <person name="Dou D."/>
            <person name="Dickerman A.W."/>
            <person name="Dubchak I.L."/>
            <person name="Garbelotto M."/>
            <person name="Gijzen M."/>
            <person name="Gordon S.G."/>
            <person name="Govers F."/>
            <person name="Grunwald N.J."/>
            <person name="Huang W."/>
            <person name="Ivors K.L."/>
            <person name="Jones R.W."/>
            <person name="Kamoun S."/>
            <person name="Krampis K."/>
            <person name="Lamour K.H."/>
            <person name="Lee M.K."/>
            <person name="McDonald W.H."/>
            <person name="Medina M."/>
            <person name="Meijer H.J."/>
            <person name="Nordberg E.K."/>
            <person name="Maclean D.J."/>
            <person name="Ospina-Giraldo M.D."/>
            <person name="Morris P.F."/>
            <person name="Phuntumart V."/>
            <person name="Putnam N.H."/>
            <person name="Rash S."/>
            <person name="Rose J.K."/>
            <person name="Sakihama Y."/>
            <person name="Salamov A.A."/>
            <person name="Savidor A."/>
            <person name="Scheuring C.F."/>
            <person name="Smith B.M."/>
            <person name="Sobral B.W."/>
            <person name="Terry A."/>
            <person name="Torto-Alalibo T.A."/>
            <person name="Win J."/>
            <person name="Xu Z."/>
            <person name="Zhang H."/>
            <person name="Grigoriev I.V."/>
            <person name="Rokhsar D.S."/>
            <person name="Boore J.L."/>
        </authorList>
    </citation>
    <scope>NUCLEOTIDE SEQUENCE [LARGE SCALE GENOMIC DNA]</scope>
    <source>
        <strain evidence="3">Pr102</strain>
    </source>
</reference>